<proteinExistence type="predicted"/>
<evidence type="ECO:0000256" key="1">
    <source>
        <dbReference type="PROSITE-ProRule" id="PRU00276"/>
    </source>
</evidence>
<dbReference type="InterPro" id="IPR001590">
    <property type="entry name" value="Peptidase_M12B"/>
</dbReference>
<feature type="binding site" evidence="1">
    <location>
        <position position="353"/>
    </location>
    <ligand>
        <name>Zn(2+)</name>
        <dbReference type="ChEBI" id="CHEBI:29105"/>
        <note>catalytic</note>
    </ligand>
</feature>
<comment type="caution">
    <text evidence="5">The sequence shown here is derived from an EMBL/GenBank/DDBJ whole genome shotgun (WGS) entry which is preliminary data.</text>
</comment>
<dbReference type="Pfam" id="PF13688">
    <property type="entry name" value="Reprolysin_5"/>
    <property type="match status" value="1"/>
</dbReference>
<dbReference type="Gene3D" id="3.40.390.10">
    <property type="entry name" value="Collagenase (Catalytic Domain)"/>
    <property type="match status" value="1"/>
</dbReference>
<dbReference type="PANTHER" id="PTHR11905">
    <property type="entry name" value="ADAM A DISINTEGRIN AND METALLOPROTEASE DOMAIN"/>
    <property type="match status" value="1"/>
</dbReference>
<keyword evidence="1" id="KW-0479">Metal-binding</keyword>
<dbReference type="SUPFAM" id="SSF55486">
    <property type="entry name" value="Metalloproteases ('zincins'), catalytic domain"/>
    <property type="match status" value="1"/>
</dbReference>
<dbReference type="AlphaFoldDB" id="A0AA36HXZ3"/>
<organism evidence="5 6">
    <name type="scientific">Effrenium voratum</name>
    <dbReference type="NCBI Taxonomy" id="2562239"/>
    <lineage>
        <taxon>Eukaryota</taxon>
        <taxon>Sar</taxon>
        <taxon>Alveolata</taxon>
        <taxon>Dinophyceae</taxon>
        <taxon>Suessiales</taxon>
        <taxon>Symbiodiniaceae</taxon>
        <taxon>Effrenium</taxon>
    </lineage>
</organism>
<dbReference type="GO" id="GO:0004222">
    <property type="term" value="F:metalloendopeptidase activity"/>
    <property type="evidence" value="ECO:0007669"/>
    <property type="project" value="InterPro"/>
</dbReference>
<dbReference type="GO" id="GO:0006508">
    <property type="term" value="P:proteolysis"/>
    <property type="evidence" value="ECO:0007669"/>
    <property type="project" value="InterPro"/>
</dbReference>
<feature type="binding site" evidence="1">
    <location>
        <position position="363"/>
    </location>
    <ligand>
        <name>Zn(2+)</name>
        <dbReference type="ChEBI" id="CHEBI:29105"/>
        <note>catalytic</note>
    </ligand>
</feature>
<accession>A0AA36HXZ3</accession>
<feature type="signal peptide" evidence="2">
    <location>
        <begin position="1"/>
        <end position="16"/>
    </location>
</feature>
<keyword evidence="1" id="KW-0862">Zinc</keyword>
<dbReference type="PANTHER" id="PTHR11905:SF159">
    <property type="entry name" value="ADAM METALLOPROTEASE"/>
    <property type="match status" value="1"/>
</dbReference>
<reference evidence="5" key="1">
    <citation type="submission" date="2023-08" db="EMBL/GenBank/DDBJ databases">
        <authorList>
            <person name="Chen Y."/>
            <person name="Shah S."/>
            <person name="Dougan E. K."/>
            <person name="Thang M."/>
            <person name="Chan C."/>
        </authorList>
    </citation>
    <scope>NUCLEOTIDE SEQUENCE</scope>
</reference>
<evidence type="ECO:0000313" key="6">
    <source>
        <dbReference type="Proteomes" id="UP001178507"/>
    </source>
</evidence>
<name>A0AA36HXZ3_9DINO</name>
<dbReference type="Proteomes" id="UP001178507">
    <property type="component" value="Unassembled WGS sequence"/>
</dbReference>
<evidence type="ECO:0000259" key="3">
    <source>
        <dbReference type="PROSITE" id="PS50214"/>
    </source>
</evidence>
<evidence type="ECO:0000313" key="5">
    <source>
        <dbReference type="EMBL" id="CAJ1376840.1"/>
    </source>
</evidence>
<dbReference type="PROSITE" id="PS51257">
    <property type="entry name" value="PROKAR_LIPOPROTEIN"/>
    <property type="match status" value="1"/>
</dbReference>
<keyword evidence="6" id="KW-1185">Reference proteome</keyword>
<evidence type="ECO:0000256" key="2">
    <source>
        <dbReference type="SAM" id="SignalP"/>
    </source>
</evidence>
<feature type="binding site" evidence="1">
    <location>
        <position position="357"/>
    </location>
    <ligand>
        <name>Zn(2+)</name>
        <dbReference type="ChEBI" id="CHEBI:29105"/>
        <note>catalytic</note>
    </ligand>
</feature>
<dbReference type="PROSITE" id="PS50214">
    <property type="entry name" value="DISINTEGRIN_2"/>
    <property type="match status" value="1"/>
</dbReference>
<protein>
    <submittedName>
        <fullName evidence="5">Uncharacterized protein</fullName>
    </submittedName>
</protein>
<feature type="chain" id="PRO_5041246570" evidence="2">
    <location>
        <begin position="17"/>
        <end position="807"/>
    </location>
</feature>
<dbReference type="InterPro" id="IPR024079">
    <property type="entry name" value="MetalloPept_cat_dom_sf"/>
</dbReference>
<feature type="domain" description="Peptidase M12B" evidence="4">
    <location>
        <begin position="207"/>
        <end position="364"/>
    </location>
</feature>
<dbReference type="PROSITE" id="PS50215">
    <property type="entry name" value="ADAM_MEPRO"/>
    <property type="match status" value="1"/>
</dbReference>
<sequence>MRTRAWILGLAAAACADQCVDRDQDAQNLMQLQHGTRLRSASVPAPEDLAVEVQVDFTLEDEHGNHLFDSHPSLLEKRGQLHLGDARSSALRLRFSAHGHDFDLQLRKRRAPMSRNATVTLGTLDGVQTYHLRNRHVFDSEHAVLTSVGKTLHGVLRHGKAFLDVELAKGQRLLTVRASREAAALVERPLELPELWTDCYEGDDQVHAMGMGVAVGSKLYSKFTSKDEVIDYVIQVFSSANLIYRPQLNFVLVCRKLHLQTTHENAPSWDQGSHCPFGIEKQLEAFDDWDAPGQDVPSEQQGIWALLDDCFVSGTIGLAYVGTMCMMEKNYWNQYPNRGVIWHSFRTWITFAHEIGHTFGGGHSFEMGMGTTGGIMDYGGGQLNGIFQFNTQFRKAEMCQVMDHAVRSQCSALWLFDGKCGNGILTDDEECECSNGSLNCAFCNNCTLEKDKSCTPDGYGVHPINLGMGIGDCCTSTGSFKVAGSVCHVPGVGDGYCTSGLCIPSKCSDYNFVGDYCGLQPQNDCKFMCTDNNHACSSMEGWLVNAQPANYVHDQVPCTFANPGDGICVSGQCFPAVEGCGNSLREEDEGCECKDGSQECKFCSNCKLDSGKQCSPEGIEQECCTDDGHFRPAGSICTRSDNAQGYCMAGLCQDTPCSSFKVWDGFGDFCGLHSDSSCKFKCTYQGQCSSLDGWVLSGKPMHDLPDGTPCDRDGSFGRCDDGLCHPETKESGAQRPLTCSQVAGVTQAPKMSIQPLMMLAPSQIMLTPKMRQQTTRQRSAIQTMLAPKVRRLSMTKKLAEVAHPATA</sequence>
<feature type="domain" description="Disintegrin" evidence="3">
    <location>
        <begin position="577"/>
        <end position="652"/>
    </location>
</feature>
<gene>
    <name evidence="5" type="ORF">EVOR1521_LOCUS5796</name>
</gene>
<keyword evidence="2" id="KW-0732">Signal</keyword>
<evidence type="ECO:0000259" key="4">
    <source>
        <dbReference type="PROSITE" id="PS50215"/>
    </source>
</evidence>
<dbReference type="EMBL" id="CAUJNA010000424">
    <property type="protein sequence ID" value="CAJ1376840.1"/>
    <property type="molecule type" value="Genomic_DNA"/>
</dbReference>
<dbReference type="InterPro" id="IPR001762">
    <property type="entry name" value="Disintegrin_dom"/>
</dbReference>
<comment type="caution">
    <text evidence="1">Lacks conserved residue(s) required for the propagation of feature annotation.</text>
</comment>
<feature type="active site" evidence="1">
    <location>
        <position position="354"/>
    </location>
</feature>
<dbReference type="GO" id="GO:0046872">
    <property type="term" value="F:metal ion binding"/>
    <property type="evidence" value="ECO:0007669"/>
    <property type="project" value="UniProtKB-KW"/>
</dbReference>